<proteinExistence type="predicted"/>
<evidence type="ECO:0000313" key="2">
    <source>
        <dbReference type="Proteomes" id="UP001162992"/>
    </source>
</evidence>
<comment type="caution">
    <text evidence="1">The sequence shown here is derived from an EMBL/GenBank/DDBJ whole genome shotgun (WGS) entry which is preliminary data.</text>
</comment>
<dbReference type="Proteomes" id="UP001162992">
    <property type="component" value="Chromosome 3"/>
</dbReference>
<evidence type="ECO:0000313" key="1">
    <source>
        <dbReference type="EMBL" id="KAJ7563062.1"/>
    </source>
</evidence>
<protein>
    <submittedName>
        <fullName evidence="1">Uncharacterized protein</fullName>
    </submittedName>
</protein>
<reference evidence="2" key="1">
    <citation type="journal article" date="2024" name="Proc. Natl. Acad. Sci. U.S.A.">
        <title>Extraordinary preservation of gene collinearity over three hundred million years revealed in homosporous lycophytes.</title>
        <authorList>
            <person name="Li C."/>
            <person name="Wickell D."/>
            <person name="Kuo L.Y."/>
            <person name="Chen X."/>
            <person name="Nie B."/>
            <person name="Liao X."/>
            <person name="Peng D."/>
            <person name="Ji J."/>
            <person name="Jenkins J."/>
            <person name="Williams M."/>
            <person name="Shu S."/>
            <person name="Plott C."/>
            <person name="Barry K."/>
            <person name="Rajasekar S."/>
            <person name="Grimwood J."/>
            <person name="Han X."/>
            <person name="Sun S."/>
            <person name="Hou Z."/>
            <person name="He W."/>
            <person name="Dai G."/>
            <person name="Sun C."/>
            <person name="Schmutz J."/>
            <person name="Leebens-Mack J.H."/>
            <person name="Li F.W."/>
            <person name="Wang L."/>
        </authorList>
    </citation>
    <scope>NUCLEOTIDE SEQUENCE [LARGE SCALE GENOMIC DNA]</scope>
    <source>
        <strain evidence="2">cv. PW_Plant_1</strain>
    </source>
</reference>
<name>A0ACC2E9H4_DIPCM</name>
<organism evidence="1 2">
    <name type="scientific">Diphasiastrum complanatum</name>
    <name type="common">Issler's clubmoss</name>
    <name type="synonym">Lycopodium complanatum</name>
    <dbReference type="NCBI Taxonomy" id="34168"/>
    <lineage>
        <taxon>Eukaryota</taxon>
        <taxon>Viridiplantae</taxon>
        <taxon>Streptophyta</taxon>
        <taxon>Embryophyta</taxon>
        <taxon>Tracheophyta</taxon>
        <taxon>Lycopodiopsida</taxon>
        <taxon>Lycopodiales</taxon>
        <taxon>Lycopodiaceae</taxon>
        <taxon>Lycopodioideae</taxon>
        <taxon>Diphasiastrum</taxon>
    </lineage>
</organism>
<dbReference type="EMBL" id="CM055094">
    <property type="protein sequence ID" value="KAJ7563062.1"/>
    <property type="molecule type" value="Genomic_DNA"/>
</dbReference>
<accession>A0ACC2E9H4</accession>
<gene>
    <name evidence="1" type="ORF">O6H91_03G095200</name>
</gene>
<sequence>MQLVEQIWLDDEHLEDRNCSAGCRITDDMGCALGTQSANPKCFLDIAVEDKIIGPLVIVLRIDVLPKTAQNKLNTARSNTTGG</sequence>
<keyword evidence="2" id="KW-1185">Reference proteome</keyword>